<feature type="transmembrane region" description="Helical" evidence="1">
    <location>
        <begin position="56"/>
        <end position="74"/>
    </location>
</feature>
<protein>
    <submittedName>
        <fullName evidence="2">Uncharacterized protein</fullName>
    </submittedName>
</protein>
<organism evidence="2 3">
    <name type="scientific">Bifidobacterium simiarum</name>
    <dbReference type="NCBI Taxonomy" id="2045441"/>
    <lineage>
        <taxon>Bacteria</taxon>
        <taxon>Bacillati</taxon>
        <taxon>Actinomycetota</taxon>
        <taxon>Actinomycetes</taxon>
        <taxon>Bifidobacteriales</taxon>
        <taxon>Bifidobacteriaceae</taxon>
        <taxon>Bifidobacterium</taxon>
    </lineage>
</organism>
<accession>A0A2M9HCD6</accession>
<reference evidence="2 3" key="1">
    <citation type="submission" date="2017-10" db="EMBL/GenBank/DDBJ databases">
        <title>Draft genome sequences of strains TRE 1, TRE 9, TRE H and TRI 7, isolated from tamarins, belonging to four potential novel Bifidobacterium species.</title>
        <authorList>
            <person name="Mattarelli P."/>
            <person name="Modesto M."/>
            <person name="Puglisi E."/>
            <person name="Morelli L."/>
            <person name="Spezio C."/>
            <person name="Bonetti A."/>
            <person name="Sandri C."/>
        </authorList>
    </citation>
    <scope>NUCLEOTIDE SEQUENCE [LARGE SCALE GENOMIC DNA]</scope>
    <source>
        <strain evidence="3">TRI7</strain>
    </source>
</reference>
<evidence type="ECO:0000313" key="2">
    <source>
        <dbReference type="EMBL" id="PJM74480.1"/>
    </source>
</evidence>
<keyword evidence="1" id="KW-1133">Transmembrane helix</keyword>
<proteinExistence type="predicted"/>
<dbReference type="RefSeq" id="WP_100513716.1">
    <property type="nucleotide sequence ID" value="NZ_PEBK01000012.1"/>
</dbReference>
<dbReference type="Proteomes" id="UP000231451">
    <property type="component" value="Unassembled WGS sequence"/>
</dbReference>
<keyword evidence="3" id="KW-1185">Reference proteome</keyword>
<keyword evidence="1" id="KW-0472">Membrane</keyword>
<dbReference type="EMBL" id="PEBK01000012">
    <property type="protein sequence ID" value="PJM74480.1"/>
    <property type="molecule type" value="Genomic_DNA"/>
</dbReference>
<gene>
    <name evidence="2" type="ORF">CSQ87_09875</name>
</gene>
<keyword evidence="1" id="KW-0812">Transmembrane</keyword>
<evidence type="ECO:0000256" key="1">
    <source>
        <dbReference type="SAM" id="Phobius"/>
    </source>
</evidence>
<comment type="caution">
    <text evidence="2">The sequence shown here is derived from an EMBL/GenBank/DDBJ whole genome shotgun (WGS) entry which is preliminary data.</text>
</comment>
<sequence length="117" mass="12359">MVVIVALVVSLKSIAGMPAADQAHLLLGRWTWLVPWVATGAVLPVFVWLSRGYSKVFVVLTAMVYVIAWLALGMKCAGISEIGMVDVTMIDRISDVLNIVALAALCGTAVKGSGSRS</sequence>
<dbReference type="OrthoDB" id="9979998at2"/>
<dbReference type="AlphaFoldDB" id="A0A2M9HCD6"/>
<name>A0A2M9HCD6_9BIFI</name>
<feature type="transmembrane region" description="Helical" evidence="1">
    <location>
        <begin position="32"/>
        <end position="49"/>
    </location>
</feature>
<evidence type="ECO:0000313" key="3">
    <source>
        <dbReference type="Proteomes" id="UP000231451"/>
    </source>
</evidence>